<proteinExistence type="predicted"/>
<sequence>MTSSKASSGREKRRVVQRWWNQPDQFDWLSGYLHARGLAPATRRLVAVISAALVLMAFGVLGSRGHPTVLTYVVSAAALVVGIGYATLWLRRWPTRRQSLLMGVIGATLIAIGSAMQTEPVIALMGCTGLAVTGGYLAFFHNTRAVMFNLAVAAVVGTYCTLRLFEMHQDEVSAIAGFWLVVELNFAVPLAIQTVVRTMGADVVRSDHDALTGLLNRRAFYERARSILREPRTGEDLVVVMVDLDHFKHLNDTYGHLAGDQALTAVGWALRKASPGSAIIGRTGGEEFLVIDVLPAEEAVELPAALCRAIDALPHPVTASAGAAIVESHPIPDAAAAIETLIGAADSAMYQAKRAGGNRALAQRAAELFRS</sequence>
<dbReference type="InterPro" id="IPR000160">
    <property type="entry name" value="GGDEF_dom"/>
</dbReference>
<dbReference type="CDD" id="cd01949">
    <property type="entry name" value="GGDEF"/>
    <property type="match status" value="1"/>
</dbReference>
<feature type="transmembrane region" description="Helical" evidence="1">
    <location>
        <begin position="146"/>
        <end position="165"/>
    </location>
</feature>
<keyword evidence="1" id="KW-0812">Transmembrane</keyword>
<dbReference type="PANTHER" id="PTHR45138:SF9">
    <property type="entry name" value="DIGUANYLATE CYCLASE DGCM-RELATED"/>
    <property type="match status" value="1"/>
</dbReference>
<feature type="transmembrane region" description="Helical" evidence="1">
    <location>
        <begin position="100"/>
        <end position="116"/>
    </location>
</feature>
<dbReference type="InterPro" id="IPR043128">
    <property type="entry name" value="Rev_trsase/Diguanyl_cyclase"/>
</dbReference>
<feature type="transmembrane region" description="Helical" evidence="1">
    <location>
        <begin position="45"/>
        <end position="63"/>
    </location>
</feature>
<dbReference type="STRING" id="39692.BST38_04275"/>
<dbReference type="Proteomes" id="UP000252008">
    <property type="component" value="Unassembled WGS sequence"/>
</dbReference>
<evidence type="ECO:0000256" key="1">
    <source>
        <dbReference type="SAM" id="Phobius"/>
    </source>
</evidence>
<accession>A0A375YBT1</accession>
<dbReference type="InterPro" id="IPR029787">
    <property type="entry name" value="Nucleotide_cyclase"/>
</dbReference>
<evidence type="ECO:0000313" key="3">
    <source>
        <dbReference type="EMBL" id="SRX78559.1"/>
    </source>
</evidence>
<feature type="transmembrane region" description="Helical" evidence="1">
    <location>
        <begin position="122"/>
        <end position="139"/>
    </location>
</feature>
<dbReference type="GO" id="GO:1902201">
    <property type="term" value="P:negative regulation of bacterial-type flagellum-dependent cell motility"/>
    <property type="evidence" value="ECO:0007669"/>
    <property type="project" value="TreeGrafter"/>
</dbReference>
<dbReference type="SMART" id="SM00267">
    <property type="entry name" value="GGDEF"/>
    <property type="match status" value="1"/>
</dbReference>
<dbReference type="SUPFAM" id="SSF55073">
    <property type="entry name" value="Nucleotide cyclase"/>
    <property type="match status" value="1"/>
</dbReference>
<dbReference type="PANTHER" id="PTHR45138">
    <property type="entry name" value="REGULATORY COMPONENTS OF SENSORY TRANSDUCTION SYSTEM"/>
    <property type="match status" value="1"/>
</dbReference>
<evidence type="ECO:0000313" key="4">
    <source>
        <dbReference type="Proteomes" id="UP000252008"/>
    </source>
</evidence>
<dbReference type="PROSITE" id="PS50887">
    <property type="entry name" value="GGDEF"/>
    <property type="match status" value="1"/>
</dbReference>
<dbReference type="Gene3D" id="3.30.70.270">
    <property type="match status" value="1"/>
</dbReference>
<dbReference type="GO" id="GO:0005886">
    <property type="term" value="C:plasma membrane"/>
    <property type="evidence" value="ECO:0007669"/>
    <property type="project" value="TreeGrafter"/>
</dbReference>
<dbReference type="AlphaFoldDB" id="A0A375YBT1"/>
<organism evidence="3 4">
    <name type="scientific">Mycolicibacterium parafortuitum</name>
    <name type="common">Mycobacterium parafortuitum</name>
    <dbReference type="NCBI Taxonomy" id="39692"/>
    <lineage>
        <taxon>Bacteria</taxon>
        <taxon>Bacillati</taxon>
        <taxon>Actinomycetota</taxon>
        <taxon>Actinomycetes</taxon>
        <taxon>Mycobacteriales</taxon>
        <taxon>Mycobacteriaceae</taxon>
        <taxon>Mycolicibacterium</taxon>
    </lineage>
</organism>
<dbReference type="Pfam" id="PF00990">
    <property type="entry name" value="GGDEF"/>
    <property type="match status" value="1"/>
</dbReference>
<gene>
    <name evidence="3" type="ORF">MPP7335_00283</name>
</gene>
<feature type="transmembrane region" description="Helical" evidence="1">
    <location>
        <begin position="177"/>
        <end position="196"/>
    </location>
</feature>
<evidence type="ECO:0000259" key="2">
    <source>
        <dbReference type="PROSITE" id="PS50887"/>
    </source>
</evidence>
<dbReference type="GO" id="GO:0052621">
    <property type="term" value="F:diguanylate cyclase activity"/>
    <property type="evidence" value="ECO:0007669"/>
    <property type="project" value="TreeGrafter"/>
</dbReference>
<feature type="transmembrane region" description="Helical" evidence="1">
    <location>
        <begin position="69"/>
        <end position="88"/>
    </location>
</feature>
<keyword evidence="1" id="KW-0472">Membrane</keyword>
<dbReference type="InterPro" id="IPR050469">
    <property type="entry name" value="Diguanylate_Cyclase"/>
</dbReference>
<reference evidence="3 4" key="1">
    <citation type="submission" date="2018-05" db="EMBL/GenBank/DDBJ databases">
        <authorList>
            <consortium name="IHU Genomes"/>
        </authorList>
    </citation>
    <scope>NUCLEOTIDE SEQUENCE [LARGE SCALE GENOMIC DNA]</scope>
    <source>
        <strain evidence="3 4">P7335</strain>
    </source>
</reference>
<dbReference type="EMBL" id="UEGS01000001">
    <property type="protein sequence ID" value="SRX78559.1"/>
    <property type="molecule type" value="Genomic_DNA"/>
</dbReference>
<name>A0A375YBT1_MYCPF</name>
<keyword evidence="4" id="KW-1185">Reference proteome</keyword>
<dbReference type="GO" id="GO:0043709">
    <property type="term" value="P:cell adhesion involved in single-species biofilm formation"/>
    <property type="evidence" value="ECO:0007669"/>
    <property type="project" value="TreeGrafter"/>
</dbReference>
<keyword evidence="1" id="KW-1133">Transmembrane helix</keyword>
<feature type="domain" description="GGDEF" evidence="2">
    <location>
        <begin position="235"/>
        <end position="365"/>
    </location>
</feature>
<protein>
    <submittedName>
        <fullName evidence="3">Diguanylate cyclase [Nocardia brasiliensis ATCC]</fullName>
    </submittedName>
</protein>
<dbReference type="RefSeq" id="WP_083141997.1">
    <property type="nucleotide sequence ID" value="NZ_MVID01000002.1"/>
</dbReference>
<dbReference type="NCBIfam" id="TIGR00254">
    <property type="entry name" value="GGDEF"/>
    <property type="match status" value="1"/>
</dbReference>